<evidence type="ECO:0000313" key="2">
    <source>
        <dbReference type="Proteomes" id="UP001231649"/>
    </source>
</evidence>
<dbReference type="Proteomes" id="UP001231649">
    <property type="component" value="Chromosome 23"/>
</dbReference>
<keyword evidence="2" id="KW-1185">Reference proteome</keyword>
<gene>
    <name evidence="1" type="ORF">PYW08_009218</name>
</gene>
<sequence>MILDELEDYFDMAPNKRGRRGISDADDEDDDYRRKRDRNNEAVKKSRFKSKQRTQETFSRVNKLKAENQMLEEKVKTLTKELQFLKELFLAHAANKSNAKFEGIDLEKLLEDIPEDKKYIIVFNLQCIESDLQLISVKSAALGRDLMTLYDLDDLLDMPPVKRGRRGASDVDEADEEYRKKRERNNEAVKKSRVKSKQQTQETFTRVKKLKEENQELEDTTKRLTKELELLKELFIATAANKANPKFDGLDLEKLLADTPDKK</sequence>
<reference evidence="1" key="1">
    <citation type="submission" date="2023-03" db="EMBL/GenBank/DDBJ databases">
        <title>Chromosome-level genomes of two armyworms, Mythimna separata and Mythimna loreyi, provide insights into the biosynthesis and reception of sex pheromones.</title>
        <authorList>
            <person name="Zhao H."/>
        </authorList>
    </citation>
    <scope>NUCLEOTIDE SEQUENCE</scope>
    <source>
        <strain evidence="1">BeijingLab</strain>
    </source>
</reference>
<proteinExistence type="predicted"/>
<dbReference type="EMBL" id="CM056799">
    <property type="protein sequence ID" value="KAJ8710703.1"/>
    <property type="molecule type" value="Genomic_DNA"/>
</dbReference>
<protein>
    <submittedName>
        <fullName evidence="1">Uncharacterized protein</fullName>
    </submittedName>
</protein>
<evidence type="ECO:0000313" key="1">
    <source>
        <dbReference type="EMBL" id="KAJ8710703.1"/>
    </source>
</evidence>
<organism evidence="1 2">
    <name type="scientific">Mythimna loreyi</name>
    <dbReference type="NCBI Taxonomy" id="667449"/>
    <lineage>
        <taxon>Eukaryota</taxon>
        <taxon>Metazoa</taxon>
        <taxon>Ecdysozoa</taxon>
        <taxon>Arthropoda</taxon>
        <taxon>Hexapoda</taxon>
        <taxon>Insecta</taxon>
        <taxon>Pterygota</taxon>
        <taxon>Neoptera</taxon>
        <taxon>Endopterygota</taxon>
        <taxon>Lepidoptera</taxon>
        <taxon>Glossata</taxon>
        <taxon>Ditrysia</taxon>
        <taxon>Noctuoidea</taxon>
        <taxon>Noctuidae</taxon>
        <taxon>Noctuinae</taxon>
        <taxon>Hadenini</taxon>
        <taxon>Mythimna</taxon>
    </lineage>
</organism>
<comment type="caution">
    <text evidence="1">The sequence shown here is derived from an EMBL/GenBank/DDBJ whole genome shotgun (WGS) entry which is preliminary data.</text>
</comment>
<name>A0ACC2Q847_9NEOP</name>
<accession>A0ACC2Q847</accession>